<dbReference type="OrthoDB" id="438408at2759"/>
<organism evidence="1 2">
    <name type="scientific">Symbiodinium microadriaticum</name>
    <name type="common">Dinoflagellate</name>
    <name type="synonym">Zooxanthella microadriatica</name>
    <dbReference type="NCBI Taxonomy" id="2951"/>
    <lineage>
        <taxon>Eukaryota</taxon>
        <taxon>Sar</taxon>
        <taxon>Alveolata</taxon>
        <taxon>Dinophyceae</taxon>
        <taxon>Suessiales</taxon>
        <taxon>Symbiodiniaceae</taxon>
        <taxon>Symbiodinium</taxon>
    </lineage>
</organism>
<protein>
    <submittedName>
        <fullName evidence="1">Putative WRKY transcription factor 19</fullName>
    </submittedName>
</protein>
<dbReference type="AlphaFoldDB" id="A0A1Q9BX72"/>
<evidence type="ECO:0000313" key="2">
    <source>
        <dbReference type="Proteomes" id="UP000186817"/>
    </source>
</evidence>
<gene>
    <name evidence="1" type="primary">WRKY19</name>
    <name evidence="1" type="ORF">AK812_SmicGene44953</name>
</gene>
<dbReference type="Proteomes" id="UP000186817">
    <property type="component" value="Unassembled WGS sequence"/>
</dbReference>
<dbReference type="EMBL" id="LSRX01002622">
    <property type="protein sequence ID" value="OLP75281.1"/>
    <property type="molecule type" value="Genomic_DNA"/>
</dbReference>
<reference evidence="1 2" key="1">
    <citation type="submission" date="2016-02" db="EMBL/GenBank/DDBJ databases">
        <title>Genome analysis of coral dinoflagellate symbionts highlights evolutionary adaptations to a symbiotic lifestyle.</title>
        <authorList>
            <person name="Aranda M."/>
            <person name="Li Y."/>
            <person name="Liew Y.J."/>
            <person name="Baumgarten S."/>
            <person name="Simakov O."/>
            <person name="Wilson M."/>
            <person name="Piel J."/>
            <person name="Ashoor H."/>
            <person name="Bougouffa S."/>
            <person name="Bajic V.B."/>
            <person name="Ryu T."/>
            <person name="Ravasi T."/>
            <person name="Bayer T."/>
            <person name="Micklem G."/>
            <person name="Kim H."/>
            <person name="Bhak J."/>
            <person name="Lajeunesse T.C."/>
            <person name="Voolstra C.R."/>
        </authorList>
    </citation>
    <scope>NUCLEOTIDE SEQUENCE [LARGE SCALE GENOMIC DNA]</scope>
    <source>
        <strain evidence="1 2">CCMP2467</strain>
    </source>
</reference>
<keyword evidence="2" id="KW-1185">Reference proteome</keyword>
<name>A0A1Q9BX72_SYMMI</name>
<comment type="caution">
    <text evidence="1">The sequence shown here is derived from an EMBL/GenBank/DDBJ whole genome shotgun (WGS) entry which is preliminary data.</text>
</comment>
<sequence length="376" mass="42223">MLASCIAMADCALMLPVFFRPPFKMIFGERADSPVTFGEFLCATLLLAGVVATLWLVARPWEEPEEPCLRGSVGLTYCMVVGGVVEYRSSTKGLVASMPSTLCPVCRPPLTCQFPDCEKKAQYGCEGWCKLHRHLTYYSHPDCDRVVRKSSKMCVEHNHVCHYPGCRTSRQNSSFCRFHGGGSRCTSEACALLDVRPARFRDLDGKQICWGCFTAQYPERAKLKVRKEHLMLAELQRRLPWLGERATQLIWDCPVPGGCTLKRPDMLYRLEDRFVQVEVDEEGHEDLSCADEDSRLELIAADVGLPGLVLRLNPDAERVLKRRRWSNGEPCFCVGDADAFNALFDSAEAEVEAFLNEPAPEGVRVAGFPASWWEGR</sequence>
<proteinExistence type="predicted"/>
<accession>A0A1Q9BX72</accession>
<evidence type="ECO:0000313" key="1">
    <source>
        <dbReference type="EMBL" id="OLP75281.1"/>
    </source>
</evidence>